<evidence type="ECO:0000313" key="3">
    <source>
        <dbReference type="Proteomes" id="UP001519460"/>
    </source>
</evidence>
<organism evidence="2 3">
    <name type="scientific">Batillaria attramentaria</name>
    <dbReference type="NCBI Taxonomy" id="370345"/>
    <lineage>
        <taxon>Eukaryota</taxon>
        <taxon>Metazoa</taxon>
        <taxon>Spiralia</taxon>
        <taxon>Lophotrochozoa</taxon>
        <taxon>Mollusca</taxon>
        <taxon>Gastropoda</taxon>
        <taxon>Caenogastropoda</taxon>
        <taxon>Sorbeoconcha</taxon>
        <taxon>Cerithioidea</taxon>
        <taxon>Batillariidae</taxon>
        <taxon>Batillaria</taxon>
    </lineage>
</organism>
<accession>A0ABD0L404</accession>
<feature type="non-terminal residue" evidence="2">
    <location>
        <position position="61"/>
    </location>
</feature>
<dbReference type="Proteomes" id="UP001519460">
    <property type="component" value="Unassembled WGS sequence"/>
</dbReference>
<keyword evidence="3" id="KW-1185">Reference proteome</keyword>
<sequence length="61" mass="5791">MGQVERGKLVEVGGGVDGGGGCCGVKGVLASMRGGGGSGEEGEATGDALSAVSFRPSEASY</sequence>
<feature type="region of interest" description="Disordered" evidence="1">
    <location>
        <begin position="34"/>
        <end position="61"/>
    </location>
</feature>
<gene>
    <name evidence="2" type="ORF">BaRGS_00014561</name>
</gene>
<proteinExistence type="predicted"/>
<evidence type="ECO:0000256" key="1">
    <source>
        <dbReference type="SAM" id="MobiDB-lite"/>
    </source>
</evidence>
<comment type="caution">
    <text evidence="2">The sequence shown here is derived from an EMBL/GenBank/DDBJ whole genome shotgun (WGS) entry which is preliminary data.</text>
</comment>
<dbReference type="AlphaFoldDB" id="A0ABD0L404"/>
<reference evidence="2 3" key="1">
    <citation type="journal article" date="2023" name="Sci. Data">
        <title>Genome assembly of the Korean intertidal mud-creeper Batillaria attramentaria.</title>
        <authorList>
            <person name="Patra A.K."/>
            <person name="Ho P.T."/>
            <person name="Jun S."/>
            <person name="Lee S.J."/>
            <person name="Kim Y."/>
            <person name="Won Y.J."/>
        </authorList>
    </citation>
    <scope>NUCLEOTIDE SEQUENCE [LARGE SCALE GENOMIC DNA]</scope>
    <source>
        <strain evidence="2">Wonlab-2016</strain>
    </source>
</reference>
<name>A0ABD0L404_9CAEN</name>
<dbReference type="EMBL" id="JACVVK020000085">
    <property type="protein sequence ID" value="KAK7494279.1"/>
    <property type="molecule type" value="Genomic_DNA"/>
</dbReference>
<evidence type="ECO:0000313" key="2">
    <source>
        <dbReference type="EMBL" id="KAK7494279.1"/>
    </source>
</evidence>
<protein>
    <submittedName>
        <fullName evidence="2">Uncharacterized protein</fullName>
    </submittedName>
</protein>